<feature type="compositionally biased region" description="Polar residues" evidence="9">
    <location>
        <begin position="28"/>
        <end position="49"/>
    </location>
</feature>
<keyword evidence="8" id="KW-0175">Coiled coil</keyword>
<evidence type="ECO:0000256" key="9">
    <source>
        <dbReference type="SAM" id="MobiDB-lite"/>
    </source>
</evidence>
<comment type="caution">
    <text evidence="10">The sequence shown here is derived from an EMBL/GenBank/DDBJ whole genome shotgun (WGS) entry which is preliminary data.</text>
</comment>
<feature type="region of interest" description="Disordered" evidence="9">
    <location>
        <begin position="1"/>
        <end position="51"/>
    </location>
</feature>
<evidence type="ECO:0000256" key="3">
    <source>
        <dbReference type="ARBA" id="ARBA00022618"/>
    </source>
</evidence>
<dbReference type="GO" id="GO:0007064">
    <property type="term" value="P:mitotic sister chromatid cohesion"/>
    <property type="evidence" value="ECO:0007669"/>
    <property type="project" value="InterPro"/>
</dbReference>
<evidence type="ECO:0000256" key="7">
    <source>
        <dbReference type="ARBA" id="ARBA00023306"/>
    </source>
</evidence>
<name>A0AAW0G0F7_9APHY</name>
<evidence type="ECO:0000256" key="4">
    <source>
        <dbReference type="ARBA" id="ARBA00022776"/>
    </source>
</evidence>
<reference evidence="10 11" key="1">
    <citation type="submission" date="2022-09" db="EMBL/GenBank/DDBJ databases">
        <authorList>
            <person name="Palmer J.M."/>
        </authorList>
    </citation>
    <scope>NUCLEOTIDE SEQUENCE [LARGE SCALE GENOMIC DNA]</scope>
    <source>
        <strain evidence="10 11">DSM 7382</strain>
    </source>
</reference>
<accession>A0AAW0G0F7</accession>
<proteinExistence type="inferred from homology"/>
<keyword evidence="5" id="KW-0159">Chromosome partition</keyword>
<dbReference type="Pfam" id="PF10345">
    <property type="entry name" value="Cohesin_load"/>
    <property type="match status" value="1"/>
</dbReference>
<evidence type="ECO:0000313" key="10">
    <source>
        <dbReference type="EMBL" id="KAK7686501.1"/>
    </source>
</evidence>
<keyword evidence="6" id="KW-0539">Nucleus</keyword>
<sequence>MATVLHMSQSTDINRRPHKRPRMLAENTPLSTPSTLTAISTPSSDSESPARNIPPPVLLSSIPGLVSHPPNHRYYILSLQVSLNALRKCLAFPALSPEIECRAWTGLAEVGMKVIASGFCESNEYEWTKGLEIEVDKALSKGATVAQKHPSLRPYKLHIALLQAQYSQWQHKTKYARTQIRNLISTFQPTDPPYLLYSAQLASISLSTTSHAIPPSKTNKGKVGPNLLLSPKPSSRQDLYAALSTIEAMETHALKLKHPQIALLSYILRLRVLVSANMWSDVPEAIQLVESALGLSYEPTSTPKTRKPAASGTQPEAESTFIMFEDPFRGRNGHSLTYDERGIFYSSRQCERGQSQTDTSTRLTGLWRAGFIPRWIGSDPATLYSTAKRDVVGRKPKRKVFANEGLAAFDKKNVPPPLILPLWASTGDVEEIEERLARIKADLMCEVISVSIMRSEFTEAEETLAELIAHTRTYSIFPHFAARISLHHAHLAHALGNSPRATDCYIAASQLSQEGNFVYLAARVGLVCLNLVEYAEQVSEKGDRKGKKKAAVHVDDEVVELKELLKECRAWGGTLDAVAHVLEACFSSEILKAKQHLKAALTLASNSQDNHLRASILALIASQYFYTARDHCMSTLQTCEQLAAGLGAPLNKGETNNGVPGNVHLALWVGKHFLDLHKQAGREAEAQQRVASNDRLEQALETLRERGQGIKSEG</sequence>
<dbReference type="EMBL" id="JASBNA010000016">
    <property type="protein sequence ID" value="KAK7686501.1"/>
    <property type="molecule type" value="Genomic_DNA"/>
</dbReference>
<keyword evidence="7" id="KW-0131">Cell cycle</keyword>
<keyword evidence="11" id="KW-1185">Reference proteome</keyword>
<dbReference type="InterPro" id="IPR019440">
    <property type="entry name" value="MAU2"/>
</dbReference>
<feature type="region of interest" description="Disordered" evidence="9">
    <location>
        <begin position="297"/>
        <end position="316"/>
    </location>
</feature>
<evidence type="ECO:0000256" key="5">
    <source>
        <dbReference type="ARBA" id="ARBA00022829"/>
    </source>
</evidence>
<feature type="coiled-coil region" evidence="8">
    <location>
        <begin position="686"/>
        <end position="713"/>
    </location>
</feature>
<keyword evidence="3" id="KW-0132">Cell division</keyword>
<dbReference type="GO" id="GO:0005634">
    <property type="term" value="C:nucleus"/>
    <property type="evidence" value="ECO:0007669"/>
    <property type="project" value="UniProtKB-SubCell"/>
</dbReference>
<dbReference type="Proteomes" id="UP001385951">
    <property type="component" value="Unassembled WGS sequence"/>
</dbReference>
<evidence type="ECO:0000256" key="8">
    <source>
        <dbReference type="SAM" id="Coils"/>
    </source>
</evidence>
<gene>
    <name evidence="10" type="ORF">QCA50_010099</name>
</gene>
<evidence type="ECO:0000256" key="6">
    <source>
        <dbReference type="ARBA" id="ARBA00023242"/>
    </source>
</evidence>
<dbReference type="GO" id="GO:0051301">
    <property type="term" value="P:cell division"/>
    <property type="evidence" value="ECO:0007669"/>
    <property type="project" value="UniProtKB-KW"/>
</dbReference>
<organism evidence="10 11">
    <name type="scientific">Cerrena zonata</name>
    <dbReference type="NCBI Taxonomy" id="2478898"/>
    <lineage>
        <taxon>Eukaryota</taxon>
        <taxon>Fungi</taxon>
        <taxon>Dikarya</taxon>
        <taxon>Basidiomycota</taxon>
        <taxon>Agaricomycotina</taxon>
        <taxon>Agaricomycetes</taxon>
        <taxon>Polyporales</taxon>
        <taxon>Cerrenaceae</taxon>
        <taxon>Cerrena</taxon>
    </lineage>
</organism>
<keyword evidence="4" id="KW-0498">Mitosis</keyword>
<evidence type="ECO:0000256" key="2">
    <source>
        <dbReference type="ARBA" id="ARBA00008585"/>
    </source>
</evidence>
<comment type="similarity">
    <text evidence="2">Belongs to the SCC4/mau-2 family.</text>
</comment>
<feature type="compositionally biased region" description="Polar residues" evidence="9">
    <location>
        <begin position="1"/>
        <end position="12"/>
    </location>
</feature>
<protein>
    <submittedName>
        <fullName evidence="10">Uncharacterized protein</fullName>
    </submittedName>
</protein>
<dbReference type="AlphaFoldDB" id="A0AAW0G0F7"/>
<evidence type="ECO:0000313" key="11">
    <source>
        <dbReference type="Proteomes" id="UP001385951"/>
    </source>
</evidence>
<comment type="subcellular location">
    <subcellularLocation>
        <location evidence="1">Nucleus</location>
    </subcellularLocation>
</comment>
<dbReference type="GO" id="GO:0007059">
    <property type="term" value="P:chromosome segregation"/>
    <property type="evidence" value="ECO:0007669"/>
    <property type="project" value="UniProtKB-KW"/>
</dbReference>
<evidence type="ECO:0000256" key="1">
    <source>
        <dbReference type="ARBA" id="ARBA00004123"/>
    </source>
</evidence>